<comment type="caution">
    <text evidence="1">The sequence shown here is derived from an EMBL/GenBank/DDBJ whole genome shotgun (WGS) entry which is preliminary data.</text>
</comment>
<accession>M5F8L9</accession>
<dbReference type="AlphaFoldDB" id="M5F8L9"/>
<name>M5F8L9_9HYPH</name>
<dbReference type="OrthoDB" id="9816088at2"/>
<gene>
    <name evidence="1" type="ORF">MESS2_730142</name>
</gene>
<reference evidence="1 2" key="1">
    <citation type="submission" date="2013-02" db="EMBL/GenBank/DDBJ databases">
        <authorList>
            <person name="Genoscope - CEA"/>
        </authorList>
    </citation>
    <scope>NUCLEOTIDE SEQUENCE [LARGE SCALE GENOMIC DNA]</scope>
    <source>
        <strain evidence="1 2">STM 2683</strain>
    </source>
</reference>
<keyword evidence="2" id="KW-1185">Reference proteome</keyword>
<proteinExistence type="predicted"/>
<evidence type="ECO:0000313" key="1">
    <source>
        <dbReference type="EMBL" id="CCV08246.1"/>
    </source>
</evidence>
<protein>
    <submittedName>
        <fullName evidence="1">Uncharacterized protein</fullName>
    </submittedName>
</protein>
<sequence length="84" mass="9093">MLLTAAAGARIIAVAVPAEVFDCDIRFTCQTLPARRAAESNGCAVFRDYARFLAAYKKGKIKRLVVVPRLNEPLTRAAQDGRGA</sequence>
<dbReference type="EMBL" id="CAUM01000143">
    <property type="protein sequence ID" value="CCV08246.1"/>
    <property type="molecule type" value="Genomic_DNA"/>
</dbReference>
<dbReference type="RefSeq" id="WP_008877122.1">
    <property type="nucleotide sequence ID" value="NZ_CAUM01000143.1"/>
</dbReference>
<dbReference type="STRING" id="1297569.MESS2_730142"/>
<dbReference type="Proteomes" id="UP000012062">
    <property type="component" value="Unassembled WGS sequence"/>
</dbReference>
<organism evidence="1 2">
    <name type="scientific">Mesorhizobium metallidurans STM 2683</name>
    <dbReference type="NCBI Taxonomy" id="1297569"/>
    <lineage>
        <taxon>Bacteria</taxon>
        <taxon>Pseudomonadati</taxon>
        <taxon>Pseudomonadota</taxon>
        <taxon>Alphaproteobacteria</taxon>
        <taxon>Hyphomicrobiales</taxon>
        <taxon>Phyllobacteriaceae</taxon>
        <taxon>Mesorhizobium</taxon>
    </lineage>
</organism>
<evidence type="ECO:0000313" key="2">
    <source>
        <dbReference type="Proteomes" id="UP000012062"/>
    </source>
</evidence>